<organism evidence="3 4">
    <name type="scientific">Candidatus Doudnabacteria bacterium RIFCSPLOWO2_01_FULL_44_21</name>
    <dbReference type="NCBI Taxonomy" id="1817841"/>
    <lineage>
        <taxon>Bacteria</taxon>
        <taxon>Candidatus Doudnaibacteriota</taxon>
    </lineage>
</organism>
<dbReference type="PANTHER" id="PTHR34819">
    <property type="entry name" value="LARGE CYSTEINE-RICH PERIPLASMIC PROTEIN OMCB"/>
    <property type="match status" value="1"/>
</dbReference>
<keyword evidence="1" id="KW-0812">Transmembrane</keyword>
<proteinExistence type="predicted"/>
<dbReference type="InterPro" id="IPR051172">
    <property type="entry name" value="Chlamydia_OmcB"/>
</dbReference>
<gene>
    <name evidence="3" type="ORF">A3B10_04120</name>
</gene>
<dbReference type="Proteomes" id="UP000177281">
    <property type="component" value="Unassembled WGS sequence"/>
</dbReference>
<evidence type="ECO:0000256" key="1">
    <source>
        <dbReference type="SAM" id="Phobius"/>
    </source>
</evidence>
<dbReference type="EMBL" id="MFFB01000002">
    <property type="protein sequence ID" value="OGE97301.1"/>
    <property type="molecule type" value="Genomic_DNA"/>
</dbReference>
<keyword evidence="1" id="KW-0472">Membrane</keyword>
<reference evidence="3 4" key="1">
    <citation type="journal article" date="2016" name="Nat. Commun.">
        <title>Thousands of microbial genomes shed light on interconnected biogeochemical processes in an aquifer system.</title>
        <authorList>
            <person name="Anantharaman K."/>
            <person name="Brown C.T."/>
            <person name="Hug L.A."/>
            <person name="Sharon I."/>
            <person name="Castelle C.J."/>
            <person name="Probst A.J."/>
            <person name="Thomas B.C."/>
            <person name="Singh A."/>
            <person name="Wilkins M.J."/>
            <person name="Karaoz U."/>
            <person name="Brodie E.L."/>
            <person name="Williams K.H."/>
            <person name="Hubbard S.S."/>
            <person name="Banfield J.F."/>
        </authorList>
    </citation>
    <scope>NUCLEOTIDE SEQUENCE [LARGE SCALE GENOMIC DNA]</scope>
</reference>
<dbReference type="InterPro" id="IPR001434">
    <property type="entry name" value="OmcB-like_DUF11"/>
</dbReference>
<dbReference type="Gene3D" id="2.60.40.1170">
    <property type="entry name" value="Mu homology domain, subdomain B"/>
    <property type="match status" value="1"/>
</dbReference>
<dbReference type="Pfam" id="PF01345">
    <property type="entry name" value="DUF11"/>
    <property type="match status" value="1"/>
</dbReference>
<dbReference type="STRING" id="1817841.A3B10_04120"/>
<accession>A0A1F5Q535</accession>
<dbReference type="AlphaFoldDB" id="A0A1F5Q535"/>
<comment type="caution">
    <text evidence="3">The sequence shown here is derived from an EMBL/GenBank/DDBJ whole genome shotgun (WGS) entry which is preliminary data.</text>
</comment>
<sequence>MDDQILDDQARSDIPQDFSKPEPVWKNFIKKNKVIIASALAVVLIIGIFWFFLSRSSTSNPPQSQNVILLVKGPNQITSGNEAEYTVVYRNGENADLVGVSLEMLYPTGFKFKSATPAPASSTGSSFNLPILKQGEDGTVVIRGKLSGSTSEEKEIRARLNYRLSNFNSEFVVSESIHTTILAPNLVLDINGPVDVVNGQDTTFSVTITNVSGNQFENLAIQLVFPVGFSFTSSTIRATKNNNYWVLGLLETGNSQSLDITGSFTGADREEKLVRADLGQIISNNFAPQIVSTASFRVIPSSLALTITAQPQSYVKLGDTITYKLAYMNRGSIGLSNLVIDVTLNGPVLELSRVSASNAIINGSQLTWKAATLSNLSILSPNERGEITFTVPLKQQLTSNLKNQTIRASASISSDEITNPTRAGDSELKLISNLDLSITGDYVSGAAPMQVGQTTVFAMTLLLSNLSNDLINTEVVASIPLPSSAWKNVIIPDSESGRLSYDPNSGKIKWKIGDLVAFTGKFTPALKVTFQLAVTPTESDRGKTMTLLSDLFATGTDTFVNQIIESVKTSLVTVTSINDEVMNLKGTSVE</sequence>
<protein>
    <recommendedName>
        <fullName evidence="2">DUF11 domain-containing protein</fullName>
    </recommendedName>
</protein>
<name>A0A1F5Q535_9BACT</name>
<feature type="transmembrane region" description="Helical" evidence="1">
    <location>
        <begin position="34"/>
        <end position="53"/>
    </location>
</feature>
<evidence type="ECO:0000313" key="4">
    <source>
        <dbReference type="Proteomes" id="UP000177281"/>
    </source>
</evidence>
<evidence type="ECO:0000259" key="2">
    <source>
        <dbReference type="Pfam" id="PF01345"/>
    </source>
</evidence>
<evidence type="ECO:0000313" key="3">
    <source>
        <dbReference type="EMBL" id="OGE97301.1"/>
    </source>
</evidence>
<feature type="domain" description="DUF11" evidence="2">
    <location>
        <begin position="196"/>
        <end position="264"/>
    </location>
</feature>
<keyword evidence="1" id="KW-1133">Transmembrane helix</keyword>